<accession>Q8TTR4</accession>
<keyword evidence="5" id="KW-1185">Reference proteome</keyword>
<dbReference type="Pfam" id="PF12697">
    <property type="entry name" value="Abhydrolase_6"/>
    <property type="match status" value="1"/>
</dbReference>
<dbReference type="Gene3D" id="1.20.1440.110">
    <property type="entry name" value="acylaminoacyl peptidase"/>
    <property type="match status" value="1"/>
</dbReference>
<dbReference type="EMBL" id="AE010299">
    <property type="protein sequence ID" value="AAM03814.1"/>
    <property type="molecule type" value="Genomic_DNA"/>
</dbReference>
<evidence type="ECO:0000256" key="1">
    <source>
        <dbReference type="ARBA" id="ARBA00038115"/>
    </source>
</evidence>
<dbReference type="InterPro" id="IPR050261">
    <property type="entry name" value="FrsA_esterase"/>
</dbReference>
<protein>
    <recommendedName>
        <fullName evidence="3">AB hydrolase-1 domain-containing protein</fullName>
    </recommendedName>
</protein>
<evidence type="ECO:0000313" key="5">
    <source>
        <dbReference type="Proteomes" id="UP000002487"/>
    </source>
</evidence>
<dbReference type="GO" id="GO:0016787">
    <property type="term" value="F:hydrolase activity"/>
    <property type="evidence" value="ECO:0000318"/>
    <property type="project" value="GO_Central"/>
</dbReference>
<dbReference type="InterPro" id="IPR000073">
    <property type="entry name" value="AB_hydrolase_1"/>
</dbReference>
<dbReference type="Proteomes" id="UP000002487">
    <property type="component" value="Chromosome"/>
</dbReference>
<feature type="region of interest" description="Disordered" evidence="2">
    <location>
        <begin position="1"/>
        <end position="28"/>
    </location>
</feature>
<comment type="similarity">
    <text evidence="1">Belongs to the AB hydrolase superfamily. FUS2 hydrolase family.</text>
</comment>
<dbReference type="PhylomeDB" id="Q8TTR4"/>
<dbReference type="ESTHER" id="metac-MA0362">
    <property type="family name" value="Duf_1100-S"/>
</dbReference>
<evidence type="ECO:0000259" key="3">
    <source>
        <dbReference type="Pfam" id="PF12697"/>
    </source>
</evidence>
<dbReference type="InParanoid" id="Q8TTR4"/>
<dbReference type="Gene3D" id="3.40.50.1820">
    <property type="entry name" value="alpha/beta hydrolase"/>
    <property type="match status" value="1"/>
</dbReference>
<feature type="domain" description="AB hydrolase-1" evidence="3">
    <location>
        <begin position="211"/>
        <end position="319"/>
    </location>
</feature>
<dbReference type="PANTHER" id="PTHR22946">
    <property type="entry name" value="DIENELACTONE HYDROLASE DOMAIN-CONTAINING PROTEIN-RELATED"/>
    <property type="match status" value="1"/>
</dbReference>
<dbReference type="KEGG" id="mac:MA_0362"/>
<dbReference type="InterPro" id="IPR029058">
    <property type="entry name" value="AB_hydrolase_fold"/>
</dbReference>
<organism evidence="4 5">
    <name type="scientific">Methanosarcina acetivorans (strain ATCC 35395 / DSM 2834 / JCM 12185 / C2A)</name>
    <dbReference type="NCBI Taxonomy" id="188937"/>
    <lineage>
        <taxon>Archaea</taxon>
        <taxon>Methanobacteriati</taxon>
        <taxon>Methanobacteriota</taxon>
        <taxon>Stenosarchaea group</taxon>
        <taxon>Methanomicrobia</taxon>
        <taxon>Methanosarcinales</taxon>
        <taxon>Methanosarcinaceae</taxon>
        <taxon>Methanosarcina</taxon>
    </lineage>
</organism>
<proteinExistence type="inferred from homology"/>
<dbReference type="AlphaFoldDB" id="Q8TTR4"/>
<name>Q8TTR4_METAC</name>
<dbReference type="HOGENOM" id="CLU_034451_1_0_2"/>
<evidence type="ECO:0000256" key="2">
    <source>
        <dbReference type="SAM" id="MobiDB-lite"/>
    </source>
</evidence>
<dbReference type="EnsemblBacteria" id="AAM03814">
    <property type="protein sequence ID" value="AAM03814"/>
    <property type="gene ID" value="MA_0362"/>
</dbReference>
<evidence type="ECO:0000313" key="4">
    <source>
        <dbReference type="EMBL" id="AAM03814.1"/>
    </source>
</evidence>
<dbReference type="STRING" id="188937.MA_0362"/>
<sequence>MLSGTCGGNWSMEKENNTSEGRGGMSEVNTIPDLSQILSSEPHWTNTKYSKNMLMDALVKHLLGLMPYGMSDLGEVLEVVGHLKPGDEGRWINAWGAMAQRLQYRAEEAERADKQITASTSFLRASTYWRASLMNFSQPNDSRIGDYARASSKCYERYLELSGYPGQYVEIPYENSFLPGHFYRSPVAVDNAPLLIITPGRDTWAEDTRWVYDGAIRRGIHCLVYDGPGQGYALRLNNMTFRPDWENVVSPVIDFALTIPGIDPSRIGLMGLSFGGFLAPRAAAFEKRIKLLIADPGNISWGGSIISRLKPVSKLPRFLRPSFVDSMMKDYAWKHGVSVKEVFRILEEYDNTSVIDKITCETLVMDGTAEIIPGQAKKFFDALKCPKHYMLFDETTTSQSHCQMGGYTTATEYLFDWIDERL</sequence>
<dbReference type="PANTHER" id="PTHR22946:SF12">
    <property type="entry name" value="CONIDIAL PIGMENT BIOSYNTHESIS PROTEIN AYG1 (AFU_ORTHOLOGUE AFUA_2G17550)"/>
    <property type="match status" value="1"/>
</dbReference>
<reference evidence="4 5" key="1">
    <citation type="journal article" date="2002" name="Genome Res.">
        <title>The genome of Methanosarcina acetivorans reveals extensive metabolic and physiological diversity.</title>
        <authorList>
            <person name="Galagan J.E."/>
            <person name="Nusbaum C."/>
            <person name="Roy A."/>
            <person name="Endrizzi M.G."/>
            <person name="Macdonald P."/>
            <person name="FitzHugh W."/>
            <person name="Calvo S."/>
            <person name="Engels R."/>
            <person name="Smirnov S."/>
            <person name="Atnoor D."/>
            <person name="Brown A."/>
            <person name="Allen N."/>
            <person name="Naylor J."/>
            <person name="Stange-Thomann N."/>
            <person name="DeArellano K."/>
            <person name="Johnson R."/>
            <person name="Linton L."/>
            <person name="McEwan P."/>
            <person name="McKernan K."/>
            <person name="Talamas J."/>
            <person name="Tirrell A."/>
            <person name="Ye W."/>
            <person name="Zimmer A."/>
            <person name="Barber R.D."/>
            <person name="Cann I."/>
            <person name="Graham D.E."/>
            <person name="Grahame D.A."/>
            <person name="Guss A."/>
            <person name="Hedderich R."/>
            <person name="Ingram-Smith C."/>
            <person name="Kuettner C.H."/>
            <person name="Krzycki J.A."/>
            <person name="Leigh J.A."/>
            <person name="Li W."/>
            <person name="Liu J."/>
            <person name="Mukhopadhyay B."/>
            <person name="Reeve J.N."/>
            <person name="Smith K."/>
            <person name="Springer T.A."/>
            <person name="Umayam L.A."/>
            <person name="White O."/>
            <person name="White R.H."/>
            <person name="de Macario E.C."/>
            <person name="Ferry J.G."/>
            <person name="Jarrell K.F."/>
            <person name="Jing H."/>
            <person name="Macario A.J.L."/>
            <person name="Paulsen I."/>
            <person name="Pritchett M."/>
            <person name="Sowers K.R."/>
            <person name="Swanson R.V."/>
            <person name="Zinder S.H."/>
            <person name="Lander E."/>
            <person name="Metcalf W.W."/>
            <person name="Birren B."/>
        </authorList>
    </citation>
    <scope>NUCLEOTIDE SEQUENCE [LARGE SCALE GENOMIC DNA]</scope>
    <source>
        <strain evidence="5">ATCC 35395 / DSM 2834 / JCM 12185 / C2A</strain>
    </source>
</reference>
<gene>
    <name evidence="4" type="ordered locus">MA_0362</name>
</gene>
<dbReference type="SUPFAM" id="SSF53474">
    <property type="entry name" value="alpha/beta-Hydrolases"/>
    <property type="match status" value="1"/>
</dbReference>